<reference evidence="1 2" key="1">
    <citation type="submission" date="2019-08" db="EMBL/GenBank/DDBJ databases">
        <title>Genome of Psychroserpens burtonensis ACAM 167.</title>
        <authorList>
            <person name="Bowman J.P."/>
        </authorList>
    </citation>
    <scope>NUCLEOTIDE SEQUENCE [LARGE SCALE GENOMIC DNA]</scope>
    <source>
        <strain evidence="1 2">ACAM 167</strain>
    </source>
</reference>
<dbReference type="EMBL" id="VOSB01000015">
    <property type="protein sequence ID" value="TXE16889.1"/>
    <property type="molecule type" value="Genomic_DNA"/>
</dbReference>
<evidence type="ECO:0000313" key="2">
    <source>
        <dbReference type="Proteomes" id="UP000321938"/>
    </source>
</evidence>
<dbReference type="STRING" id="1123037.GCA_000425305_02212"/>
<name>A0A5C7B7R9_9FLAO</name>
<sequence length="141" mass="15000">MKILKPTIILTIITTVFFFYSCSDDDDDNLIANVTLTEGVNGDIGGDFTGNGGTTSETFNWQNDLSTADYNADITASTTGLFQMIVEDSEGNTVLDRSLNGAIEPDSFSGVTSDGEPGNWTVTINVTNFNGDGSFTLTEGN</sequence>
<accession>A0A5C7B7R9</accession>
<organism evidence="1 2">
    <name type="scientific">Psychroserpens burtonensis</name>
    <dbReference type="NCBI Taxonomy" id="49278"/>
    <lineage>
        <taxon>Bacteria</taxon>
        <taxon>Pseudomonadati</taxon>
        <taxon>Bacteroidota</taxon>
        <taxon>Flavobacteriia</taxon>
        <taxon>Flavobacteriales</taxon>
        <taxon>Flavobacteriaceae</taxon>
        <taxon>Psychroserpens</taxon>
    </lineage>
</organism>
<evidence type="ECO:0000313" key="1">
    <source>
        <dbReference type="EMBL" id="TXE16889.1"/>
    </source>
</evidence>
<dbReference type="OrthoDB" id="979528at2"/>
<comment type="caution">
    <text evidence="1">The sequence shown here is derived from an EMBL/GenBank/DDBJ whole genome shotgun (WGS) entry which is preliminary data.</text>
</comment>
<dbReference type="RefSeq" id="WP_028872022.1">
    <property type="nucleotide sequence ID" value="NZ_VOSB01000015.1"/>
</dbReference>
<dbReference type="PROSITE" id="PS51257">
    <property type="entry name" value="PROKAR_LIPOPROTEIN"/>
    <property type="match status" value="1"/>
</dbReference>
<dbReference type="AlphaFoldDB" id="A0A5C7B7R9"/>
<dbReference type="Proteomes" id="UP000321938">
    <property type="component" value="Unassembled WGS sequence"/>
</dbReference>
<proteinExistence type="predicted"/>
<gene>
    <name evidence="1" type="ORF">ES692_11075</name>
</gene>
<keyword evidence="2" id="KW-1185">Reference proteome</keyword>
<protein>
    <submittedName>
        <fullName evidence="1">Uncharacterized protein</fullName>
    </submittedName>
</protein>